<sequence length="67" mass="7442">MLIGNSTLLFSWLLVHLPLQLTSTSVGYVVGTVSYAGWLQLQLAMLLDFSFRRRLFFAYCAVGNAAV</sequence>
<evidence type="ECO:0008006" key="4">
    <source>
        <dbReference type="Google" id="ProtNLM"/>
    </source>
</evidence>
<comment type="caution">
    <text evidence="2">The sequence shown here is derived from an EMBL/GenBank/DDBJ whole genome shotgun (WGS) entry which is preliminary data.</text>
</comment>
<reference evidence="2 3" key="1">
    <citation type="submission" date="2018-06" db="EMBL/GenBank/DDBJ databases">
        <title>The Genome of Cuscuta australis (Dodder) Provides Insight into the Evolution of Plant Parasitism.</title>
        <authorList>
            <person name="Liu H."/>
        </authorList>
    </citation>
    <scope>NUCLEOTIDE SEQUENCE [LARGE SCALE GENOMIC DNA]</scope>
    <source>
        <strain evidence="3">cv. Yunnan</strain>
        <tissue evidence="2">Vines</tissue>
    </source>
</reference>
<protein>
    <recommendedName>
        <fullName evidence="4">Nodulin-like domain-containing protein</fullName>
    </recommendedName>
</protein>
<evidence type="ECO:0000313" key="2">
    <source>
        <dbReference type="EMBL" id="RAL39046.1"/>
    </source>
</evidence>
<dbReference type="AlphaFoldDB" id="A0A328D0R2"/>
<feature type="chain" id="PRO_5016324526" description="Nodulin-like domain-containing protein" evidence="1">
    <location>
        <begin position="25"/>
        <end position="67"/>
    </location>
</feature>
<keyword evidence="3" id="KW-1185">Reference proteome</keyword>
<accession>A0A328D0R2</accession>
<keyword evidence="1" id="KW-0732">Signal</keyword>
<proteinExistence type="predicted"/>
<name>A0A328D0R2_9ASTE</name>
<evidence type="ECO:0000256" key="1">
    <source>
        <dbReference type="SAM" id="SignalP"/>
    </source>
</evidence>
<dbReference type="EMBL" id="NQVE01000203">
    <property type="protein sequence ID" value="RAL39046.1"/>
    <property type="molecule type" value="Genomic_DNA"/>
</dbReference>
<gene>
    <name evidence="2" type="ORF">DM860_011532</name>
</gene>
<evidence type="ECO:0000313" key="3">
    <source>
        <dbReference type="Proteomes" id="UP000249390"/>
    </source>
</evidence>
<dbReference type="Proteomes" id="UP000249390">
    <property type="component" value="Unassembled WGS sequence"/>
</dbReference>
<feature type="signal peptide" evidence="1">
    <location>
        <begin position="1"/>
        <end position="24"/>
    </location>
</feature>
<organism evidence="2 3">
    <name type="scientific">Cuscuta australis</name>
    <dbReference type="NCBI Taxonomy" id="267555"/>
    <lineage>
        <taxon>Eukaryota</taxon>
        <taxon>Viridiplantae</taxon>
        <taxon>Streptophyta</taxon>
        <taxon>Embryophyta</taxon>
        <taxon>Tracheophyta</taxon>
        <taxon>Spermatophyta</taxon>
        <taxon>Magnoliopsida</taxon>
        <taxon>eudicotyledons</taxon>
        <taxon>Gunneridae</taxon>
        <taxon>Pentapetalae</taxon>
        <taxon>asterids</taxon>
        <taxon>lamiids</taxon>
        <taxon>Solanales</taxon>
        <taxon>Convolvulaceae</taxon>
        <taxon>Cuscuteae</taxon>
        <taxon>Cuscuta</taxon>
        <taxon>Cuscuta subgen. Grammica</taxon>
        <taxon>Cuscuta sect. Cleistogrammica</taxon>
    </lineage>
</organism>